<dbReference type="EMBL" id="QKWP01000157">
    <property type="protein sequence ID" value="RIB25906.1"/>
    <property type="molecule type" value="Genomic_DNA"/>
</dbReference>
<reference evidence="2 3" key="1">
    <citation type="submission" date="2018-06" db="EMBL/GenBank/DDBJ databases">
        <title>Comparative genomics reveals the genomic features of Rhizophagus irregularis, R. cerebriforme, R. diaphanum and Gigaspora rosea, and their symbiotic lifestyle signature.</title>
        <authorList>
            <person name="Morin E."/>
            <person name="San Clemente H."/>
            <person name="Chen E.C.H."/>
            <person name="De La Providencia I."/>
            <person name="Hainaut M."/>
            <person name="Kuo A."/>
            <person name="Kohler A."/>
            <person name="Murat C."/>
            <person name="Tang N."/>
            <person name="Roy S."/>
            <person name="Loubradou J."/>
            <person name="Henrissat B."/>
            <person name="Grigoriev I.V."/>
            <person name="Corradi N."/>
            <person name="Roux C."/>
            <person name="Martin F.M."/>
        </authorList>
    </citation>
    <scope>NUCLEOTIDE SEQUENCE [LARGE SCALE GENOMIC DNA]</scope>
    <source>
        <strain evidence="2 3">DAOM 194757</strain>
    </source>
</reference>
<evidence type="ECO:0000313" key="3">
    <source>
        <dbReference type="Proteomes" id="UP000266673"/>
    </source>
</evidence>
<keyword evidence="3" id="KW-1185">Reference proteome</keyword>
<organism evidence="2 3">
    <name type="scientific">Gigaspora rosea</name>
    <dbReference type="NCBI Taxonomy" id="44941"/>
    <lineage>
        <taxon>Eukaryota</taxon>
        <taxon>Fungi</taxon>
        <taxon>Fungi incertae sedis</taxon>
        <taxon>Mucoromycota</taxon>
        <taxon>Glomeromycotina</taxon>
        <taxon>Glomeromycetes</taxon>
        <taxon>Diversisporales</taxon>
        <taxon>Gigasporaceae</taxon>
        <taxon>Gigaspora</taxon>
    </lineage>
</organism>
<proteinExistence type="predicted"/>
<protein>
    <submittedName>
        <fullName evidence="2">Uncharacterized protein</fullName>
    </submittedName>
</protein>
<dbReference type="AlphaFoldDB" id="A0A397W3G4"/>
<comment type="caution">
    <text evidence="2">The sequence shown here is derived from an EMBL/GenBank/DDBJ whole genome shotgun (WGS) entry which is preliminary data.</text>
</comment>
<keyword evidence="1" id="KW-0812">Transmembrane</keyword>
<keyword evidence="1" id="KW-1133">Transmembrane helix</keyword>
<accession>A0A397W3G4</accession>
<name>A0A397W3G4_9GLOM</name>
<evidence type="ECO:0000313" key="2">
    <source>
        <dbReference type="EMBL" id="RIB25906.1"/>
    </source>
</evidence>
<dbReference type="Proteomes" id="UP000266673">
    <property type="component" value="Unassembled WGS sequence"/>
</dbReference>
<feature type="transmembrane region" description="Helical" evidence="1">
    <location>
        <begin position="29"/>
        <end position="51"/>
    </location>
</feature>
<feature type="transmembrane region" description="Helical" evidence="1">
    <location>
        <begin position="7"/>
        <end position="23"/>
    </location>
</feature>
<sequence length="57" mass="6617">MINYRKCLIIGIYATYQICFLGIDKGTIYINNLIFFFAYKGIIIINSLFLAHKIPIL</sequence>
<gene>
    <name evidence="2" type="ORF">C2G38_2066309</name>
</gene>
<feature type="non-terminal residue" evidence="2">
    <location>
        <position position="57"/>
    </location>
</feature>
<evidence type="ECO:0000256" key="1">
    <source>
        <dbReference type="SAM" id="Phobius"/>
    </source>
</evidence>
<keyword evidence="1" id="KW-0472">Membrane</keyword>